<protein>
    <submittedName>
        <fullName evidence="1">Uncharacterized protein</fullName>
    </submittedName>
</protein>
<name>A0A1L7XK56_9HELO</name>
<evidence type="ECO:0000313" key="1">
    <source>
        <dbReference type="EMBL" id="CZR65316.1"/>
    </source>
</evidence>
<dbReference type="AlphaFoldDB" id="A0A1L7XK56"/>
<organism evidence="1 2">
    <name type="scientific">Phialocephala subalpina</name>
    <dbReference type="NCBI Taxonomy" id="576137"/>
    <lineage>
        <taxon>Eukaryota</taxon>
        <taxon>Fungi</taxon>
        <taxon>Dikarya</taxon>
        <taxon>Ascomycota</taxon>
        <taxon>Pezizomycotina</taxon>
        <taxon>Leotiomycetes</taxon>
        <taxon>Helotiales</taxon>
        <taxon>Mollisiaceae</taxon>
        <taxon>Phialocephala</taxon>
        <taxon>Phialocephala fortinii species complex</taxon>
    </lineage>
</organism>
<sequence length="363" mass="40467">MASHYNEHTMVFHLETPSEAENWSDMSILPAIAGESGHAHLFRVMDILNPDALDSVATNVVIKDVLMTVLQCAARMWEQSGDSEVAVRLVKSKDFRLLLRLGVQDKLCHLLSQRCSNMNSLDATTISTQHENAGLFASMARNEARQLNIRALVVEHVASLCMKHYAALQYPCDKAETDELFMLQRYSALVSGLSVFDKSLLATQLEETFEWTDQTTEADGANSHISPKSLAISKEARRRLSAVINQGLQQAITSVAPQLKAPRITEHDVSDWLGDFCTNERGLRKVLYLARKWNSEPFKRAEDMTFLDDESSPNWGPPECSMLLNGTTKGSLQRGPCLSENKKGTSTRNKMGVLPTIEEEALQ</sequence>
<evidence type="ECO:0000313" key="2">
    <source>
        <dbReference type="Proteomes" id="UP000184330"/>
    </source>
</evidence>
<reference evidence="1 2" key="1">
    <citation type="submission" date="2016-03" db="EMBL/GenBank/DDBJ databases">
        <authorList>
            <person name="Ploux O."/>
        </authorList>
    </citation>
    <scope>NUCLEOTIDE SEQUENCE [LARGE SCALE GENOMIC DNA]</scope>
    <source>
        <strain evidence="1 2">UAMH 11012</strain>
    </source>
</reference>
<accession>A0A1L7XK56</accession>
<dbReference type="EMBL" id="FJOG01000030">
    <property type="protein sequence ID" value="CZR65316.1"/>
    <property type="molecule type" value="Genomic_DNA"/>
</dbReference>
<gene>
    <name evidence="1" type="ORF">PAC_15216</name>
</gene>
<dbReference type="OrthoDB" id="3556900at2759"/>
<keyword evidence="2" id="KW-1185">Reference proteome</keyword>
<proteinExistence type="predicted"/>
<dbReference type="Proteomes" id="UP000184330">
    <property type="component" value="Unassembled WGS sequence"/>
</dbReference>